<feature type="transmembrane region" description="Helical" evidence="1">
    <location>
        <begin position="105"/>
        <end position="138"/>
    </location>
</feature>
<dbReference type="RefSeq" id="WP_120193564.1">
    <property type="nucleotide sequence ID" value="NZ_RAPK01000009.1"/>
</dbReference>
<evidence type="ECO:0000256" key="1">
    <source>
        <dbReference type="SAM" id="Phobius"/>
    </source>
</evidence>
<protein>
    <recommendedName>
        <fullName evidence="4">Membrane protein YufK</fullName>
    </recommendedName>
</protein>
<evidence type="ECO:0008006" key="4">
    <source>
        <dbReference type="Google" id="ProtNLM"/>
    </source>
</evidence>
<keyword evidence="1" id="KW-0812">Transmembrane</keyword>
<dbReference type="AlphaFoldDB" id="A0A419V439"/>
<sequence length="186" mass="20716">MKNTYLTSHFPLFAILLFSLSFAVYTERQVSSFLQDIGLYQGMMEVMSEAGIKISILLFCMLFYFMLFAAFKLIAGTILELSLLFFSKDQEGEALQKIRGGSWIYLGAGLISLLLVSSAAALGGLFLTAAIVYFTYFLFRTKDFISASGLIGVLFLHGSFWTALFLSIGYTGLRLYNSFIESLPVL</sequence>
<dbReference type="Proteomes" id="UP000285120">
    <property type="component" value="Unassembled WGS sequence"/>
</dbReference>
<evidence type="ECO:0000313" key="2">
    <source>
        <dbReference type="EMBL" id="RKD73191.1"/>
    </source>
</evidence>
<keyword evidence="1" id="KW-1133">Transmembrane helix</keyword>
<dbReference type="InterPro" id="IPR035289">
    <property type="entry name" value="DUF5366"/>
</dbReference>
<name>A0A419V439_9BACL</name>
<feature type="transmembrane region" description="Helical" evidence="1">
    <location>
        <begin position="144"/>
        <end position="166"/>
    </location>
</feature>
<gene>
    <name evidence="2" type="ORF">ATL39_2397</name>
</gene>
<dbReference type="EMBL" id="RAPK01000009">
    <property type="protein sequence ID" value="RKD73191.1"/>
    <property type="molecule type" value="Genomic_DNA"/>
</dbReference>
<dbReference type="OrthoDB" id="2739240at2"/>
<proteinExistence type="predicted"/>
<dbReference type="Pfam" id="PF17328">
    <property type="entry name" value="DUF5366"/>
    <property type="match status" value="1"/>
</dbReference>
<reference evidence="2 3" key="1">
    <citation type="submission" date="2018-09" db="EMBL/GenBank/DDBJ databases">
        <title>Genomic Encyclopedia of Archaeal and Bacterial Type Strains, Phase II (KMG-II): from individual species to whole genera.</title>
        <authorList>
            <person name="Goeker M."/>
        </authorList>
    </citation>
    <scope>NUCLEOTIDE SEQUENCE [LARGE SCALE GENOMIC DNA]</scope>
    <source>
        <strain evidence="2 3">DSM 17008</strain>
    </source>
</reference>
<evidence type="ECO:0000313" key="3">
    <source>
        <dbReference type="Proteomes" id="UP000285120"/>
    </source>
</evidence>
<keyword evidence="3" id="KW-1185">Reference proteome</keyword>
<accession>A0A419V439</accession>
<feature type="transmembrane region" description="Helical" evidence="1">
    <location>
        <begin position="52"/>
        <end position="85"/>
    </location>
</feature>
<keyword evidence="1" id="KW-0472">Membrane</keyword>
<comment type="caution">
    <text evidence="2">The sequence shown here is derived from an EMBL/GenBank/DDBJ whole genome shotgun (WGS) entry which is preliminary data.</text>
</comment>
<organism evidence="2 3">
    <name type="scientific">Sinobaca qinghaiensis</name>
    <dbReference type="NCBI Taxonomy" id="342944"/>
    <lineage>
        <taxon>Bacteria</taxon>
        <taxon>Bacillati</taxon>
        <taxon>Bacillota</taxon>
        <taxon>Bacilli</taxon>
        <taxon>Bacillales</taxon>
        <taxon>Sporolactobacillaceae</taxon>
        <taxon>Sinobaca</taxon>
    </lineage>
</organism>